<organism evidence="2 3">
    <name type="scientific">Halocatena salina</name>
    <dbReference type="NCBI Taxonomy" id="2934340"/>
    <lineage>
        <taxon>Archaea</taxon>
        <taxon>Methanobacteriati</taxon>
        <taxon>Methanobacteriota</taxon>
        <taxon>Stenosarchaea group</taxon>
        <taxon>Halobacteria</taxon>
        <taxon>Halobacteriales</taxon>
        <taxon>Natronomonadaceae</taxon>
        <taxon>Halocatena</taxon>
    </lineage>
</organism>
<dbReference type="SUPFAM" id="SSF88723">
    <property type="entry name" value="PIN domain-like"/>
    <property type="match status" value="1"/>
</dbReference>
<keyword evidence="3" id="KW-1185">Reference proteome</keyword>
<dbReference type="AlphaFoldDB" id="A0A8U0A5H9"/>
<gene>
    <name evidence="2" type="ORF">MW046_08525</name>
</gene>
<dbReference type="Gene3D" id="3.40.50.1010">
    <property type="entry name" value="5'-nuclease"/>
    <property type="match status" value="1"/>
</dbReference>
<dbReference type="InterPro" id="IPR029060">
    <property type="entry name" value="PIN-like_dom_sf"/>
</dbReference>
<dbReference type="KEGG" id="haad:MW046_08525"/>
<proteinExistence type="predicted"/>
<dbReference type="Pfam" id="PF01850">
    <property type="entry name" value="PIN"/>
    <property type="match status" value="1"/>
</dbReference>
<evidence type="ECO:0000313" key="2">
    <source>
        <dbReference type="EMBL" id="UPM44099.1"/>
    </source>
</evidence>
<accession>A0A8U0A5H9</accession>
<evidence type="ECO:0000313" key="3">
    <source>
        <dbReference type="Proteomes" id="UP000831768"/>
    </source>
</evidence>
<dbReference type="EMBL" id="CP096019">
    <property type="protein sequence ID" value="UPM44099.1"/>
    <property type="molecule type" value="Genomic_DNA"/>
</dbReference>
<dbReference type="Proteomes" id="UP000831768">
    <property type="component" value="Chromosome"/>
</dbReference>
<protein>
    <recommendedName>
        <fullName evidence="1">PIN domain-containing protein</fullName>
    </recommendedName>
</protein>
<name>A0A8U0A5H9_9EURY</name>
<sequence>MYHGAVKEERDPVHIDDDLPWVERLEYTQSHVREGARIRQELKENGQQIQHPDMILAGVARSLDVPLVTADTGFKRIHGPDIDNHRELY</sequence>
<feature type="domain" description="PIN" evidence="1">
    <location>
        <begin position="8"/>
        <end position="77"/>
    </location>
</feature>
<dbReference type="InterPro" id="IPR002716">
    <property type="entry name" value="PIN_dom"/>
</dbReference>
<reference evidence="2" key="1">
    <citation type="submission" date="2022-04" db="EMBL/GenBank/DDBJ databases">
        <title>Halocatena sp. nov., isolated from a salt lake.</title>
        <authorList>
            <person name="Cui H.-L."/>
        </authorList>
    </citation>
    <scope>NUCLEOTIDE SEQUENCE</scope>
    <source>
        <strain evidence="2">AD-1</strain>
    </source>
</reference>
<evidence type="ECO:0000259" key="1">
    <source>
        <dbReference type="Pfam" id="PF01850"/>
    </source>
</evidence>